<dbReference type="GeneID" id="26802943"/>
<accession>A0A0L1JDY0</accession>
<organism evidence="1 2">
    <name type="scientific">Aspergillus nomiae NRRL (strain ATCC 15546 / NRRL 13137 / CBS 260.88 / M93)</name>
    <dbReference type="NCBI Taxonomy" id="1509407"/>
    <lineage>
        <taxon>Eukaryota</taxon>
        <taxon>Fungi</taxon>
        <taxon>Dikarya</taxon>
        <taxon>Ascomycota</taxon>
        <taxon>Pezizomycotina</taxon>
        <taxon>Eurotiomycetes</taxon>
        <taxon>Eurotiomycetidae</taxon>
        <taxon>Eurotiales</taxon>
        <taxon>Aspergillaceae</taxon>
        <taxon>Aspergillus</taxon>
        <taxon>Aspergillus subgen. Circumdati</taxon>
    </lineage>
</organism>
<dbReference type="AlphaFoldDB" id="A0A0L1JDY0"/>
<evidence type="ECO:0000313" key="2">
    <source>
        <dbReference type="Proteomes" id="UP000037505"/>
    </source>
</evidence>
<proteinExistence type="predicted"/>
<dbReference type="Proteomes" id="UP000037505">
    <property type="component" value="Unassembled WGS sequence"/>
</dbReference>
<gene>
    <name evidence="1" type="ORF">ANOM_001139</name>
</gene>
<dbReference type="RefSeq" id="XP_015410897.1">
    <property type="nucleotide sequence ID" value="XM_015546396.1"/>
</dbReference>
<comment type="caution">
    <text evidence="1">The sequence shown here is derived from an EMBL/GenBank/DDBJ whole genome shotgun (WGS) entry which is preliminary data.</text>
</comment>
<evidence type="ECO:0000313" key="1">
    <source>
        <dbReference type="EMBL" id="KNG89974.1"/>
    </source>
</evidence>
<dbReference type="EMBL" id="JNOM01000021">
    <property type="protein sequence ID" value="KNG89974.1"/>
    <property type="molecule type" value="Genomic_DNA"/>
</dbReference>
<keyword evidence="2" id="KW-1185">Reference proteome</keyword>
<sequence>MPRKRTIHSLPLNVRYEIFILAMTPSHAEWLDHPIIYLDYLRTKKVVWMDPESTYYNLRLSDKVCAWVAKRALFSHFVFVFASPWPMELPRDLGLNIKHIAYRPMKSGRLSSHVANLVAIRRQLESLSTVHIVIPQELKRISQHITTDVRALKYVALIFLMRYRVAVVGQAEQDGNWDVRAEMALEPVRDALRGIKGYRHLNMFYHPHGQPVRNAPTRFRGTDMLWTRKEDLGLLVNRKPVVSQLANMAIILRMRLYLSLVSTYSGL</sequence>
<protein>
    <submittedName>
        <fullName evidence="1">Uncharacterized protein</fullName>
    </submittedName>
</protein>
<reference evidence="1 2" key="1">
    <citation type="submission" date="2014-06" db="EMBL/GenBank/DDBJ databases">
        <title>The Genome of the Aflatoxigenic Filamentous Fungus Aspergillus nomius.</title>
        <authorList>
            <person name="Moore M.G."/>
            <person name="Shannon B.M."/>
            <person name="Brian M.M."/>
        </authorList>
    </citation>
    <scope>NUCLEOTIDE SEQUENCE [LARGE SCALE GENOMIC DNA]</scope>
    <source>
        <strain evidence="1 2">NRRL 13137</strain>
    </source>
</reference>
<dbReference type="OrthoDB" id="4457171at2759"/>
<name>A0A0L1JDY0_ASPN3</name>